<evidence type="ECO:0000256" key="1">
    <source>
        <dbReference type="SAM" id="MobiDB-lite"/>
    </source>
</evidence>
<sequence length="413" mass="46997">MSSLLLRHCRPRPATINRITPPLTAIRTKIKTKLDPRHLCPGQYLHPDVIPLVRNLVAPFNSPTLPASDIWTILFTATRPRDPVSTTNLKAFAEHCEDLLARDAAVVCFVPGEDTPIKWWLSDIARSMDNPDLGLELDAPDDAPVSSRILGFPVISDKHYTIHERLGFIGPRDPPPPWEYSQPKRTPEHNLLHIVGPDAIVRFTQILPSSIGFNVLDVIRMLHAIQAAEDYDILIPADWTPGRDALMPYDRKRSKKGIAALKEVQSMAAPIPLPVKQLDEDGDDGTVIRDRDEDGDIDINETNIDEVLAEQRRMLEAEQAGEMQDPEERMPPGEVWEVLPYLKYVRIDDRVENTASVIGYENMRTDLLRTFERFKTEKQEKNHAKTEAMRRRQREKDARNLGALRNMMKAKGW</sequence>
<dbReference type="Gene3D" id="3.40.30.10">
    <property type="entry name" value="Glutaredoxin"/>
    <property type="match status" value="1"/>
</dbReference>
<reference evidence="2 3" key="1">
    <citation type="submission" date="2013-05" db="EMBL/GenBank/DDBJ databases">
        <title>Drechslerella stenobrocha genome reveals carnivorous origination and mechanical trapping mechanism of predatory fungi.</title>
        <authorList>
            <person name="Liu X."/>
            <person name="Zhang W."/>
            <person name="Liu K."/>
        </authorList>
    </citation>
    <scope>NUCLEOTIDE SEQUENCE [LARGE SCALE GENOMIC DNA]</scope>
    <source>
        <strain evidence="2 3">248</strain>
    </source>
</reference>
<proteinExistence type="predicted"/>
<feature type="compositionally biased region" description="Basic and acidic residues" evidence="1">
    <location>
        <begin position="378"/>
        <end position="399"/>
    </location>
</feature>
<dbReference type="HOGENOM" id="CLU_743895_0_0_1"/>
<evidence type="ECO:0000313" key="3">
    <source>
        <dbReference type="Proteomes" id="UP000024837"/>
    </source>
</evidence>
<feature type="region of interest" description="Disordered" evidence="1">
    <location>
        <begin position="378"/>
        <end position="413"/>
    </location>
</feature>
<accession>W7HIT6</accession>
<evidence type="ECO:0000313" key="2">
    <source>
        <dbReference type="EMBL" id="EWC43831.1"/>
    </source>
</evidence>
<protein>
    <submittedName>
        <fullName evidence="2">Uncharacterized protein</fullName>
    </submittedName>
</protein>
<dbReference type="AlphaFoldDB" id="W7HIT6"/>
<gene>
    <name evidence="2" type="ORF">DRE_07275</name>
</gene>
<dbReference type="Proteomes" id="UP000024837">
    <property type="component" value="Unassembled WGS sequence"/>
</dbReference>
<organism evidence="2 3">
    <name type="scientific">Drechslerella stenobrocha 248</name>
    <dbReference type="NCBI Taxonomy" id="1043628"/>
    <lineage>
        <taxon>Eukaryota</taxon>
        <taxon>Fungi</taxon>
        <taxon>Dikarya</taxon>
        <taxon>Ascomycota</taxon>
        <taxon>Pezizomycotina</taxon>
        <taxon>Orbiliomycetes</taxon>
        <taxon>Orbiliales</taxon>
        <taxon>Orbiliaceae</taxon>
        <taxon>Drechslerella</taxon>
    </lineage>
</organism>
<dbReference type="OrthoDB" id="185659at2759"/>
<name>W7HIT6_9PEZI</name>
<keyword evidence="3" id="KW-1185">Reference proteome</keyword>
<dbReference type="SUPFAM" id="SSF52833">
    <property type="entry name" value="Thioredoxin-like"/>
    <property type="match status" value="1"/>
</dbReference>
<dbReference type="EMBL" id="KI966450">
    <property type="protein sequence ID" value="EWC43831.1"/>
    <property type="molecule type" value="Genomic_DNA"/>
</dbReference>
<dbReference type="InterPro" id="IPR036249">
    <property type="entry name" value="Thioredoxin-like_sf"/>
</dbReference>